<dbReference type="Ensembl" id="ENSCATT00000067112.1">
    <property type="protein sequence ID" value="ENSCATP00000042678.1"/>
    <property type="gene ID" value="ENSCATG00000043925.1"/>
</dbReference>
<evidence type="ECO:0000313" key="3">
    <source>
        <dbReference type="Proteomes" id="UP000233060"/>
    </source>
</evidence>
<accession>A0A2K5NYU8</accession>
<protein>
    <submittedName>
        <fullName evidence="2">Endoglin</fullName>
    </submittedName>
</protein>
<name>A0A2K5NYU8_CERAT</name>
<evidence type="ECO:0000256" key="1">
    <source>
        <dbReference type="SAM" id="MobiDB-lite"/>
    </source>
</evidence>
<feature type="region of interest" description="Disordered" evidence="1">
    <location>
        <begin position="1"/>
        <end position="81"/>
    </location>
</feature>
<keyword evidence="3" id="KW-1185">Reference proteome</keyword>
<reference evidence="2" key="1">
    <citation type="submission" date="2025-08" db="UniProtKB">
        <authorList>
            <consortium name="Ensembl"/>
        </authorList>
    </citation>
    <scope>IDENTIFICATION</scope>
</reference>
<sequence length="131" mass="14655">MCSCSSRPWESHCTWPTIPTWSPSKSPRESTPQSCHPSPRPRSSSGQLRGAPSPLLPSWLTPRASSSDWAKMKRRPGDLQRVTWQPRAHCPSACWKPARTWAARSSGGRVPQPWSGAAAWKVWPATRRRTS</sequence>
<proteinExistence type="predicted"/>
<reference evidence="2" key="2">
    <citation type="submission" date="2025-09" db="UniProtKB">
        <authorList>
            <consortium name="Ensembl"/>
        </authorList>
    </citation>
    <scope>IDENTIFICATION</scope>
</reference>
<dbReference type="Bgee" id="ENSCATG00000043925">
    <property type="expression patterns" value="Expressed in heart and 12 other cell types or tissues"/>
</dbReference>
<dbReference type="Proteomes" id="UP000233060">
    <property type="component" value="Unassembled WGS sequence"/>
</dbReference>
<evidence type="ECO:0000313" key="2">
    <source>
        <dbReference type="Ensembl" id="ENSCATP00000042678.1"/>
    </source>
</evidence>
<gene>
    <name evidence="2" type="primary">ENG</name>
</gene>
<dbReference type="AlphaFoldDB" id="A0A2K5NYU8"/>
<organism evidence="2 3">
    <name type="scientific">Cercocebus atys</name>
    <name type="common">Sooty mangabey</name>
    <name type="synonym">Cercocebus torquatus atys</name>
    <dbReference type="NCBI Taxonomy" id="9531"/>
    <lineage>
        <taxon>Eukaryota</taxon>
        <taxon>Metazoa</taxon>
        <taxon>Chordata</taxon>
        <taxon>Craniata</taxon>
        <taxon>Vertebrata</taxon>
        <taxon>Euteleostomi</taxon>
        <taxon>Mammalia</taxon>
        <taxon>Eutheria</taxon>
        <taxon>Euarchontoglires</taxon>
        <taxon>Primates</taxon>
        <taxon>Haplorrhini</taxon>
        <taxon>Catarrhini</taxon>
        <taxon>Cercopithecidae</taxon>
        <taxon>Cercopithecinae</taxon>
        <taxon>Cercocebus</taxon>
    </lineage>
</organism>
<feature type="compositionally biased region" description="Polar residues" evidence="1">
    <location>
        <begin position="17"/>
        <end position="36"/>
    </location>
</feature>
<dbReference type="GeneTree" id="ENSGT00530000063861"/>